<evidence type="ECO:0000259" key="3">
    <source>
        <dbReference type="PROSITE" id="PS51127"/>
    </source>
</evidence>
<protein>
    <recommendedName>
        <fullName evidence="3">Big-1 domain-containing protein</fullName>
    </recommendedName>
</protein>
<dbReference type="InterPro" id="IPR052721">
    <property type="entry name" value="ET_Amicyanin"/>
</dbReference>
<reference evidence="4 5" key="1">
    <citation type="submission" date="2020-01" db="EMBL/GenBank/DDBJ databases">
        <title>Genomes assembled from Gulf of Kutch pelagic sediment metagenomes.</title>
        <authorList>
            <person name="Chandrashekar M."/>
            <person name="Mahajan M.S."/>
            <person name="Dave K.J."/>
            <person name="Vatsa P."/>
            <person name="Nathani N.M."/>
        </authorList>
    </citation>
    <scope>NUCLEOTIDE SEQUENCE [LARGE SCALE GENOMIC DNA]</scope>
    <source>
        <strain evidence="4">KS3-K002</strain>
    </source>
</reference>
<dbReference type="PANTHER" id="PTHR36507:SF1">
    <property type="entry name" value="BLL1555 PROTEIN"/>
    <property type="match status" value="1"/>
</dbReference>
<proteinExistence type="inferred from homology"/>
<dbReference type="InterPro" id="IPR013783">
    <property type="entry name" value="Ig-like_fold"/>
</dbReference>
<gene>
    <name evidence="4" type="ORF">GWO12_03415</name>
</gene>
<evidence type="ECO:0000313" key="5">
    <source>
        <dbReference type="Proteomes" id="UP000702544"/>
    </source>
</evidence>
<dbReference type="Gene3D" id="2.60.40.420">
    <property type="entry name" value="Cupredoxins - blue copper proteins"/>
    <property type="match status" value="1"/>
</dbReference>
<dbReference type="Proteomes" id="UP000702544">
    <property type="component" value="Unassembled WGS sequence"/>
</dbReference>
<dbReference type="PANTHER" id="PTHR36507">
    <property type="entry name" value="BLL1555 PROTEIN"/>
    <property type="match status" value="1"/>
</dbReference>
<dbReference type="PROSITE" id="PS51127">
    <property type="entry name" value="BIG1"/>
    <property type="match status" value="1"/>
</dbReference>
<comment type="caution">
    <text evidence="4">The sequence shown here is derived from an EMBL/GenBank/DDBJ whole genome shotgun (WGS) entry which is preliminary data.</text>
</comment>
<accession>A0AAE4Z6B6</accession>
<sequence>MQRSLTYVVTLAFLALAGCDGDSGPTDGNGNLEPTSMVAVSGGNQRIIVDGTLMQPFVVEVRDQNGDGLAGVTVEWAVTAGGGTLSASSSTTGSDGRASVTLTAGSSEGTSTVTASVAEVSTSVAFTATAVAPAMISINSGNNQTARTGVPLADPLSVTVTASDAGPVPGATVDWMVTTGGGSLEQASTTTGINGMASNDLTLGSAVGTHTVEASVGASLTTEFTADATDPVTVTVDMEGIAFVSSDGDDVVTIQLGDGVRWVNQDGVEHTATSNSTPAGGASFDSDLLSTGGEFTFVPDTRGEWIYFCEVHPTRMAGARIIVQ</sequence>
<feature type="domain" description="Big-1" evidence="3">
    <location>
        <begin position="37"/>
        <end position="131"/>
    </location>
</feature>
<dbReference type="SUPFAM" id="SSF49373">
    <property type="entry name" value="Invasin/intimin cell-adhesion fragments"/>
    <property type="match status" value="2"/>
</dbReference>
<comment type="similarity">
    <text evidence="1">Belongs to the intimin/invasin family.</text>
</comment>
<evidence type="ECO:0000313" key="4">
    <source>
        <dbReference type="EMBL" id="NIR74149.1"/>
    </source>
</evidence>
<dbReference type="SMART" id="SM00634">
    <property type="entry name" value="BID_1"/>
    <property type="match status" value="1"/>
</dbReference>
<dbReference type="InterPro" id="IPR003344">
    <property type="entry name" value="Big_1_dom"/>
</dbReference>
<name>A0AAE4Z6B6_9BACT</name>
<dbReference type="InterPro" id="IPR008972">
    <property type="entry name" value="Cupredoxin"/>
</dbReference>
<dbReference type="Pfam" id="PF02369">
    <property type="entry name" value="Big_1"/>
    <property type="match status" value="1"/>
</dbReference>
<feature type="region of interest" description="Disordered" evidence="2">
    <location>
        <begin position="83"/>
        <end position="104"/>
    </location>
</feature>
<organism evidence="4 5">
    <name type="scientific">Candidatus Kutchimonas denitrificans</name>
    <dbReference type="NCBI Taxonomy" id="3056748"/>
    <lineage>
        <taxon>Bacteria</taxon>
        <taxon>Pseudomonadati</taxon>
        <taxon>Gemmatimonadota</taxon>
        <taxon>Gemmatimonadia</taxon>
        <taxon>Candidatus Palauibacterales</taxon>
        <taxon>Candidatus Palauibacteraceae</taxon>
        <taxon>Candidatus Kutchimonas</taxon>
    </lineage>
</organism>
<dbReference type="InterPro" id="IPR008964">
    <property type="entry name" value="Invasin/intimin_cell_adhesion"/>
</dbReference>
<dbReference type="AlphaFoldDB" id="A0AAE4Z6B6"/>
<dbReference type="SUPFAM" id="SSF49503">
    <property type="entry name" value="Cupredoxins"/>
    <property type="match status" value="1"/>
</dbReference>
<dbReference type="EMBL" id="JAACAK010000026">
    <property type="protein sequence ID" value="NIR74149.1"/>
    <property type="molecule type" value="Genomic_DNA"/>
</dbReference>
<feature type="compositionally biased region" description="Low complexity" evidence="2">
    <location>
        <begin position="85"/>
        <end position="99"/>
    </location>
</feature>
<dbReference type="Gene3D" id="2.60.40.10">
    <property type="entry name" value="Immunoglobulins"/>
    <property type="match status" value="2"/>
</dbReference>
<evidence type="ECO:0000256" key="2">
    <source>
        <dbReference type="SAM" id="MobiDB-lite"/>
    </source>
</evidence>
<evidence type="ECO:0000256" key="1">
    <source>
        <dbReference type="ARBA" id="ARBA00010116"/>
    </source>
</evidence>
<dbReference type="PROSITE" id="PS51257">
    <property type="entry name" value="PROKAR_LIPOPROTEIN"/>
    <property type="match status" value="1"/>
</dbReference>